<evidence type="ECO:0000256" key="2">
    <source>
        <dbReference type="ARBA" id="ARBA00004236"/>
    </source>
</evidence>
<dbReference type="Gene3D" id="3.30.565.10">
    <property type="entry name" value="Histidine kinase-like ATPase, C-terminal domain"/>
    <property type="match status" value="1"/>
</dbReference>
<dbReference type="InterPro" id="IPR036890">
    <property type="entry name" value="HATPase_C_sf"/>
</dbReference>
<dbReference type="Pfam" id="PF02518">
    <property type="entry name" value="HATPase_c"/>
    <property type="match status" value="1"/>
</dbReference>
<dbReference type="PANTHER" id="PTHR43711:SF1">
    <property type="entry name" value="HISTIDINE KINASE 1"/>
    <property type="match status" value="1"/>
</dbReference>
<sequence>MILRARLALGFLTIALLLAVPLAVSVLALHHARQTVDELRDEAFAASLLVARMTATNAQLREKEASVYVDKGATPSYVDELRRAQRTLRLQADSLNRLGLVPLRRSLEPPLAIIGRFTEVEIAALADGELVLAQNVSEQQMIPAISQVDRELRGAENQLRVIAAKKVDDASTQAHSATRLAALLLAAALAAAALVAVSITRSISRPVRDLERGMHAVAGGDFAHQLSISTERGDEFGRLASSFTSMAHQLAELDKLKAEFVSVASHELKTPINVIMGYLKLLEENLYGELNPRQAEVIGVMQTQATSMGRLVQHLLDVSRFEAGAGRLEPRPTNLRGFLSQLEATYNVLAMQREVTFTVTASDTLPEVVTWDQDRISEVLGNLLSNAFKFTQAGGRVELAATTVPDKVYIEVRDTGVGIARTQLPHIFDKFYQADNQDRAGAKGSGLGLAIAKEIVEAHGGSIAAQSTVGRGTKFSILLPVVAISHVDGPVHAAEVAPEDAVQADGQQATASHESRDSEAADDAAEVTA</sequence>
<keyword evidence="5" id="KW-1003">Cell membrane</keyword>
<dbReference type="FunFam" id="1.10.287.130:FF:000001">
    <property type="entry name" value="Two-component sensor histidine kinase"/>
    <property type="match status" value="1"/>
</dbReference>
<dbReference type="InterPro" id="IPR050736">
    <property type="entry name" value="Sensor_HK_Regulatory"/>
</dbReference>
<dbReference type="Proteomes" id="UP000019151">
    <property type="component" value="Chromosome"/>
</dbReference>
<keyword evidence="8" id="KW-0547">Nucleotide-binding</keyword>
<evidence type="ECO:0000256" key="12">
    <source>
        <dbReference type="ARBA" id="ARBA00023136"/>
    </source>
</evidence>
<protein>
    <recommendedName>
        <fullName evidence="4">histidine kinase</fullName>
        <ecNumber evidence="4">2.7.13.3</ecNumber>
    </recommendedName>
</protein>
<dbReference type="AlphaFoldDB" id="W0RJV4"/>
<dbReference type="GO" id="GO:0045121">
    <property type="term" value="C:membrane raft"/>
    <property type="evidence" value="ECO:0007669"/>
    <property type="project" value="UniProtKB-SubCell"/>
</dbReference>
<evidence type="ECO:0000256" key="1">
    <source>
        <dbReference type="ARBA" id="ARBA00000085"/>
    </source>
</evidence>
<dbReference type="SMART" id="SM00388">
    <property type="entry name" value="HisKA"/>
    <property type="match status" value="1"/>
</dbReference>
<dbReference type="HOGENOM" id="CLU_000445_89_23_0"/>
<dbReference type="Gene3D" id="6.10.340.10">
    <property type="match status" value="1"/>
</dbReference>
<dbReference type="PANTHER" id="PTHR43711">
    <property type="entry name" value="TWO-COMPONENT HISTIDINE KINASE"/>
    <property type="match status" value="1"/>
</dbReference>
<name>W0RJV4_9BACT</name>
<dbReference type="PROSITE" id="PS50109">
    <property type="entry name" value="HIS_KIN"/>
    <property type="match status" value="1"/>
</dbReference>
<dbReference type="STRING" id="861299.J421_3088"/>
<dbReference type="FunFam" id="3.30.565.10:FF:000023">
    <property type="entry name" value="PAS domain-containing sensor histidine kinase"/>
    <property type="match status" value="1"/>
</dbReference>
<dbReference type="KEGG" id="gba:J421_3088"/>
<dbReference type="CDD" id="cd00075">
    <property type="entry name" value="HATPase"/>
    <property type="match status" value="1"/>
</dbReference>
<comment type="catalytic activity">
    <reaction evidence="1">
        <text>ATP + protein L-histidine = ADP + protein N-phospho-L-histidine.</text>
        <dbReference type="EC" id="2.7.13.3"/>
    </reaction>
</comment>
<keyword evidence="12" id="KW-0472">Membrane</keyword>
<evidence type="ECO:0000256" key="4">
    <source>
        <dbReference type="ARBA" id="ARBA00012438"/>
    </source>
</evidence>
<reference evidence="16 17" key="1">
    <citation type="journal article" date="2014" name="Genome Announc.">
        <title>Genome Sequence and Methylome of Soil Bacterium Gemmatirosa kalamazoonensis KBS708T, a Member of the Rarely Cultivated Gemmatimonadetes Phylum.</title>
        <authorList>
            <person name="Debruyn J.M."/>
            <person name="Radosevich M."/>
            <person name="Wommack K.E."/>
            <person name="Polson S.W."/>
            <person name="Hauser L.J."/>
            <person name="Fawaz M.N."/>
            <person name="Korlach J."/>
            <person name="Tsai Y.C."/>
        </authorList>
    </citation>
    <scope>NUCLEOTIDE SEQUENCE [LARGE SCALE GENOMIC DNA]</scope>
    <source>
        <strain evidence="16 17">KBS708</strain>
    </source>
</reference>
<keyword evidence="10 16" id="KW-0067">ATP-binding</keyword>
<dbReference type="InterPro" id="IPR004358">
    <property type="entry name" value="Sig_transdc_His_kin-like_C"/>
</dbReference>
<evidence type="ECO:0000256" key="10">
    <source>
        <dbReference type="ARBA" id="ARBA00022840"/>
    </source>
</evidence>
<evidence type="ECO:0000256" key="5">
    <source>
        <dbReference type="ARBA" id="ARBA00022475"/>
    </source>
</evidence>
<keyword evidence="7" id="KW-0808">Transferase</keyword>
<keyword evidence="6" id="KW-0597">Phosphoprotein</keyword>
<keyword evidence="9" id="KW-0418">Kinase</keyword>
<dbReference type="InParanoid" id="W0RJV4"/>
<dbReference type="EMBL" id="CP007128">
    <property type="protein sequence ID" value="AHG90625.1"/>
    <property type="molecule type" value="Genomic_DNA"/>
</dbReference>
<dbReference type="InterPro" id="IPR005467">
    <property type="entry name" value="His_kinase_dom"/>
</dbReference>
<evidence type="ECO:0000256" key="6">
    <source>
        <dbReference type="ARBA" id="ARBA00022553"/>
    </source>
</evidence>
<dbReference type="EC" id="2.7.13.3" evidence="4"/>
<dbReference type="PROSITE" id="PS50885">
    <property type="entry name" value="HAMP"/>
    <property type="match status" value="1"/>
</dbReference>
<dbReference type="PRINTS" id="PR00344">
    <property type="entry name" value="BCTRLSENSOR"/>
</dbReference>
<dbReference type="SMART" id="SM00304">
    <property type="entry name" value="HAMP"/>
    <property type="match status" value="1"/>
</dbReference>
<dbReference type="FunCoup" id="W0RJV4">
    <property type="interactions" value="219"/>
</dbReference>
<feature type="domain" description="Histidine kinase" evidence="14">
    <location>
        <begin position="263"/>
        <end position="483"/>
    </location>
</feature>
<dbReference type="OrthoDB" id="9813151at2"/>
<evidence type="ECO:0000256" key="9">
    <source>
        <dbReference type="ARBA" id="ARBA00022777"/>
    </source>
</evidence>
<feature type="compositionally biased region" description="Acidic residues" evidence="13">
    <location>
        <begin position="520"/>
        <end position="529"/>
    </location>
</feature>
<dbReference type="GO" id="GO:0005886">
    <property type="term" value="C:plasma membrane"/>
    <property type="evidence" value="ECO:0007669"/>
    <property type="project" value="UniProtKB-SubCell"/>
</dbReference>
<evidence type="ECO:0000313" key="16">
    <source>
        <dbReference type="EMBL" id="AHG90625.1"/>
    </source>
</evidence>
<comment type="subcellular location">
    <subcellularLocation>
        <location evidence="2">Cell membrane</location>
    </subcellularLocation>
    <subcellularLocation>
        <location evidence="3">Membrane raft</location>
        <topology evidence="3">Multi-pass membrane protein</topology>
    </subcellularLocation>
</comment>
<feature type="domain" description="HAMP" evidence="15">
    <location>
        <begin position="201"/>
        <end position="255"/>
    </location>
</feature>
<dbReference type="GO" id="GO:0000155">
    <property type="term" value="F:phosphorelay sensor kinase activity"/>
    <property type="evidence" value="ECO:0007669"/>
    <property type="project" value="InterPro"/>
</dbReference>
<organism evidence="16 17">
    <name type="scientific">Gemmatirosa kalamazoonensis</name>
    <dbReference type="NCBI Taxonomy" id="861299"/>
    <lineage>
        <taxon>Bacteria</taxon>
        <taxon>Pseudomonadati</taxon>
        <taxon>Gemmatimonadota</taxon>
        <taxon>Gemmatimonadia</taxon>
        <taxon>Gemmatimonadales</taxon>
        <taxon>Gemmatimonadaceae</taxon>
        <taxon>Gemmatirosa</taxon>
    </lineage>
</organism>
<dbReference type="SUPFAM" id="SSF47384">
    <property type="entry name" value="Homodimeric domain of signal transducing histidine kinase"/>
    <property type="match status" value="1"/>
</dbReference>
<dbReference type="Gene3D" id="1.10.287.130">
    <property type="match status" value="1"/>
</dbReference>
<dbReference type="InterPro" id="IPR003660">
    <property type="entry name" value="HAMP_dom"/>
</dbReference>
<evidence type="ECO:0000256" key="13">
    <source>
        <dbReference type="SAM" id="MobiDB-lite"/>
    </source>
</evidence>
<evidence type="ECO:0000313" key="17">
    <source>
        <dbReference type="Proteomes" id="UP000019151"/>
    </source>
</evidence>
<dbReference type="CDD" id="cd00082">
    <property type="entry name" value="HisKA"/>
    <property type="match status" value="1"/>
</dbReference>
<evidence type="ECO:0000256" key="8">
    <source>
        <dbReference type="ARBA" id="ARBA00022741"/>
    </source>
</evidence>
<accession>W0RJV4</accession>
<dbReference type="RefSeq" id="WP_025412092.1">
    <property type="nucleotide sequence ID" value="NZ_CP007128.1"/>
</dbReference>
<dbReference type="PATRIC" id="fig|861299.3.peg.3140"/>
<dbReference type="GO" id="GO:0005524">
    <property type="term" value="F:ATP binding"/>
    <property type="evidence" value="ECO:0007669"/>
    <property type="project" value="UniProtKB-KW"/>
</dbReference>
<evidence type="ECO:0000256" key="7">
    <source>
        <dbReference type="ARBA" id="ARBA00022679"/>
    </source>
</evidence>
<dbReference type="SMART" id="SM00387">
    <property type="entry name" value="HATPase_c"/>
    <property type="match status" value="1"/>
</dbReference>
<dbReference type="Pfam" id="PF00512">
    <property type="entry name" value="HisKA"/>
    <property type="match status" value="1"/>
</dbReference>
<dbReference type="SUPFAM" id="SSF158472">
    <property type="entry name" value="HAMP domain-like"/>
    <property type="match status" value="1"/>
</dbReference>
<keyword evidence="11" id="KW-0902">Two-component regulatory system</keyword>
<feature type="region of interest" description="Disordered" evidence="13">
    <location>
        <begin position="499"/>
        <end position="529"/>
    </location>
</feature>
<dbReference type="InterPro" id="IPR003661">
    <property type="entry name" value="HisK_dim/P_dom"/>
</dbReference>
<proteinExistence type="predicted"/>
<keyword evidence="17" id="KW-1185">Reference proteome</keyword>
<dbReference type="Pfam" id="PF00672">
    <property type="entry name" value="HAMP"/>
    <property type="match status" value="1"/>
</dbReference>
<dbReference type="CDD" id="cd06225">
    <property type="entry name" value="HAMP"/>
    <property type="match status" value="1"/>
</dbReference>
<dbReference type="SUPFAM" id="SSF55874">
    <property type="entry name" value="ATPase domain of HSP90 chaperone/DNA topoisomerase II/histidine kinase"/>
    <property type="match status" value="1"/>
</dbReference>
<dbReference type="eggNOG" id="COG5002">
    <property type="taxonomic scope" value="Bacteria"/>
</dbReference>
<dbReference type="InterPro" id="IPR036097">
    <property type="entry name" value="HisK_dim/P_sf"/>
</dbReference>
<dbReference type="InterPro" id="IPR003594">
    <property type="entry name" value="HATPase_dom"/>
</dbReference>
<gene>
    <name evidence="16" type="ORF">J421_3088</name>
</gene>
<evidence type="ECO:0000259" key="14">
    <source>
        <dbReference type="PROSITE" id="PS50109"/>
    </source>
</evidence>
<evidence type="ECO:0000256" key="3">
    <source>
        <dbReference type="ARBA" id="ARBA00004314"/>
    </source>
</evidence>
<evidence type="ECO:0000256" key="11">
    <source>
        <dbReference type="ARBA" id="ARBA00023012"/>
    </source>
</evidence>
<evidence type="ECO:0000259" key="15">
    <source>
        <dbReference type="PROSITE" id="PS50885"/>
    </source>
</evidence>